<dbReference type="OrthoDB" id="6500128at2759"/>
<keyword evidence="8 12" id="KW-1133">Transmembrane helix</keyword>
<dbReference type="Gene3D" id="1.20.1560.10">
    <property type="entry name" value="ABC transporter type 1, transmembrane domain"/>
    <property type="match status" value="2"/>
</dbReference>
<dbReference type="InterPro" id="IPR017871">
    <property type="entry name" value="ABC_transporter-like_CS"/>
</dbReference>
<dbReference type="InterPro" id="IPR027417">
    <property type="entry name" value="P-loop_NTPase"/>
</dbReference>
<dbReference type="SMART" id="SM00382">
    <property type="entry name" value="AAA"/>
    <property type="match status" value="2"/>
</dbReference>
<dbReference type="CDD" id="cd03250">
    <property type="entry name" value="ABCC_MRP_domain1"/>
    <property type="match status" value="1"/>
</dbReference>
<dbReference type="Proteomes" id="UP001147760">
    <property type="component" value="Unassembled WGS sequence"/>
</dbReference>
<dbReference type="PROSITE" id="PS50893">
    <property type="entry name" value="ABC_TRANSPORTER_2"/>
    <property type="match status" value="2"/>
</dbReference>
<evidence type="ECO:0000259" key="14">
    <source>
        <dbReference type="PROSITE" id="PS50929"/>
    </source>
</evidence>
<proteinExistence type="inferred from homology"/>
<dbReference type="PROSITE" id="PS00211">
    <property type="entry name" value="ABC_TRANSPORTER_1"/>
    <property type="match status" value="2"/>
</dbReference>
<feature type="transmembrane region" description="Helical" evidence="12">
    <location>
        <begin position="158"/>
        <end position="176"/>
    </location>
</feature>
<evidence type="ECO:0000259" key="13">
    <source>
        <dbReference type="PROSITE" id="PS50893"/>
    </source>
</evidence>
<feature type="transmembrane region" description="Helical" evidence="12">
    <location>
        <begin position="870"/>
        <end position="894"/>
    </location>
</feature>
<dbReference type="InterPro" id="IPR036640">
    <property type="entry name" value="ABC1_TM_sf"/>
</dbReference>
<evidence type="ECO:0000256" key="3">
    <source>
        <dbReference type="ARBA" id="ARBA00022448"/>
    </source>
</evidence>
<dbReference type="PANTHER" id="PTHR24223">
    <property type="entry name" value="ATP-BINDING CASSETTE SUB-FAMILY C"/>
    <property type="match status" value="1"/>
</dbReference>
<feature type="domain" description="ABC transmembrane type-1" evidence="14">
    <location>
        <begin position="278"/>
        <end position="554"/>
    </location>
</feature>
<dbReference type="GO" id="GO:0005886">
    <property type="term" value="C:plasma membrane"/>
    <property type="evidence" value="ECO:0007669"/>
    <property type="project" value="UniProtKB-SubCell"/>
</dbReference>
<keyword evidence="10" id="KW-0325">Glycoprotein</keyword>
<gene>
    <name evidence="15" type="ORF">N7530_012097</name>
</gene>
<dbReference type="Pfam" id="PF00664">
    <property type="entry name" value="ABC_membrane"/>
    <property type="match status" value="1"/>
</dbReference>
<dbReference type="InterPro" id="IPR011527">
    <property type="entry name" value="ABC1_TM_dom"/>
</dbReference>
<feature type="region of interest" description="Disordered" evidence="11">
    <location>
        <begin position="830"/>
        <end position="852"/>
    </location>
</feature>
<dbReference type="InterPro" id="IPR003439">
    <property type="entry name" value="ABC_transporter-like_ATP-bd"/>
</dbReference>
<evidence type="ECO:0000256" key="6">
    <source>
        <dbReference type="ARBA" id="ARBA00022741"/>
    </source>
</evidence>
<keyword evidence="3" id="KW-0813">Transport</keyword>
<evidence type="ECO:0000256" key="7">
    <source>
        <dbReference type="ARBA" id="ARBA00022840"/>
    </source>
</evidence>
<feature type="transmembrane region" description="Helical" evidence="12">
    <location>
        <begin position="310"/>
        <end position="329"/>
    </location>
</feature>
<name>A0A9X0BGF3_9EURO</name>
<evidence type="ECO:0000256" key="5">
    <source>
        <dbReference type="ARBA" id="ARBA00022692"/>
    </source>
</evidence>
<keyword evidence="6" id="KW-0547">Nucleotide-binding</keyword>
<organism evidence="15 16">
    <name type="scientific">Penicillium desertorum</name>
    <dbReference type="NCBI Taxonomy" id="1303715"/>
    <lineage>
        <taxon>Eukaryota</taxon>
        <taxon>Fungi</taxon>
        <taxon>Dikarya</taxon>
        <taxon>Ascomycota</taxon>
        <taxon>Pezizomycotina</taxon>
        <taxon>Eurotiomycetes</taxon>
        <taxon>Eurotiomycetidae</taxon>
        <taxon>Eurotiales</taxon>
        <taxon>Aspergillaceae</taxon>
        <taxon>Penicillium</taxon>
    </lineage>
</organism>
<keyword evidence="7" id="KW-0067">ATP-binding</keyword>
<dbReference type="InterPro" id="IPR044726">
    <property type="entry name" value="ABCC_6TM_D2"/>
</dbReference>
<sequence>MAYSTAAPWAENTEDAFGPVSHLRPFDFTLTFEQAILSIIPSAILLLARPFRLLHLSRCQRKTRSEHDYFLKLFAASINFALQLSLLVLWSVSVASRTSTSIPSAALGFANSAIIIGLSYVEDIKSTSPSSLLTVYLLLSIVFDATQIRTLWLTHRVAIAAVQSAILGAKLAMLILETREKTSYLKSPYKEYPPEATCGILNLSFVWWLNRLFLTGCRKIIGSTDLFDLEPGLSSGNTGERLKRAWEKHGKAGHSLSLPWAFVCCFWWEFLAVAFPRVCMIGFNFAQPFMIMAVLVDIEDPITSESWNRGYGLIGATFLIYLGLALSNVHYRHRFSRVSTLFRGTMISLIHDRTLTLQEDLFAESAALTLMSTDIDGIIEHLENFNDVWARTIEVAIGTWLLERQVGATCVVPLILTLACLGGQRLVAKTIGKNQQNWNLEIQQRIQSTSSVLGSIKAANISGLSGKLSQALQGHRERELFVSRAFFKGIMWLNGLVCLGYGRLSLPSLCTLYKHKLGGDDSLTTVKAFTALSIITLVTTPAERLLAVLPQLAAAMGCFQRIHDYMVSEPMKDSRVRKNGFSPFTSDKNEPEVAIALDSVTVLPSQKATSTALNDVSFKVTTGSLVIVIGPVGSGKTTLLKTILGELGCLSGAVSIKSSRVSYCSQNPWLLNTTIKKSITGISDHEVDEKWYKAVTYLCCLDEDIRRWPDGDQSEIGSKGLALSGGQKQRVALARSVYSRHEIALLDDVMSALDAHTQEMIIQRLLSSDGIFRQQGTTVVLTTHNSRLLGIADSVVSLTSDGRVDLQTTGSEAILNTNFWQARQYSDAQIQDDPNDKPNEHSTTMTSDSDPIGEIENMDRTRQIGDLSVYYYYARTVGLVLCVVFLVGHVLLAFAESFPQVWLSRWTTAGGGQLPLYLSVYVVLALAASLLTIWCIWVVFLEMMPKSAIRLHWLLLDTTIQAPLSFFAATDNGVTLNRFSQDMTLVDLALPIALMSSAESFFGCIATIGLIATGSPFMATTIPVTLIVLYFLQKIYLKTSRQLRYLDLESRSPLYSHFAEVLEGLSTIRAFGWQAASSKILTRHLDESQKPYYMLLCAQRWLNLVLDIVVMALATVVVTLAVMLRSNTDSSLLGVALNNILGFNQLLSYFITSWTTLETSLGAIARVKSFDLSLRYPDGTLALDNISMHISPGEKIGICGRTGSGKSSLTLAMLRLVDVSYGNITIDQTDISKIVPASIQERLIAVPQDSFTLLGSIRYNADITGLSSDSEITSVLKQIGVWAAIESRGGLDALLEDHPLSQGEQQLFCLARAILKRQTSNSGCQVLILDEATSSLDAQTDRRVQKVMRDAFRDCTVFSVAHRLDTIIDFDRIAVLDAGCLVEFDTPQNLLAREGLFKQMYSGTDK</sequence>
<dbReference type="SUPFAM" id="SSF90123">
    <property type="entry name" value="ABC transporter transmembrane region"/>
    <property type="match status" value="2"/>
</dbReference>
<keyword evidence="9 12" id="KW-0472">Membrane</keyword>
<reference evidence="15" key="1">
    <citation type="submission" date="2022-12" db="EMBL/GenBank/DDBJ databases">
        <authorList>
            <person name="Petersen C."/>
        </authorList>
    </citation>
    <scope>NUCLEOTIDE SEQUENCE</scope>
    <source>
        <strain evidence="15">IBT 17660</strain>
    </source>
</reference>
<keyword evidence="5 12" id="KW-0812">Transmembrane</keyword>
<feature type="transmembrane region" description="Helical" evidence="12">
    <location>
        <begin position="914"/>
        <end position="940"/>
    </location>
</feature>
<dbReference type="Gene3D" id="3.40.50.300">
    <property type="entry name" value="P-loop containing nucleotide triphosphate hydrolases"/>
    <property type="match status" value="2"/>
</dbReference>
<dbReference type="GO" id="GO:0005524">
    <property type="term" value="F:ATP binding"/>
    <property type="evidence" value="ECO:0007669"/>
    <property type="project" value="UniProtKB-KW"/>
</dbReference>
<feature type="transmembrane region" description="Helical" evidence="12">
    <location>
        <begin position="69"/>
        <end position="90"/>
    </location>
</feature>
<dbReference type="CDD" id="cd03244">
    <property type="entry name" value="ABCC_MRP_domain2"/>
    <property type="match status" value="1"/>
</dbReference>
<feature type="transmembrane region" description="Helical" evidence="12">
    <location>
        <begin position="133"/>
        <end position="152"/>
    </location>
</feature>
<dbReference type="FunFam" id="1.20.1560.10:FF:000066">
    <property type="entry name" value="ABC multidrug transporter (Eurofung)"/>
    <property type="match status" value="1"/>
</dbReference>
<protein>
    <submittedName>
        <fullName evidence="15">ABC transporterintegral membrane type 1</fullName>
    </submittedName>
</protein>
<feature type="domain" description="ABC transporter" evidence="13">
    <location>
        <begin position="595"/>
        <end position="826"/>
    </location>
</feature>
<feature type="transmembrane region" description="Helical" evidence="12">
    <location>
        <begin position="1017"/>
        <end position="1037"/>
    </location>
</feature>
<evidence type="ECO:0000313" key="16">
    <source>
        <dbReference type="Proteomes" id="UP001147760"/>
    </source>
</evidence>
<feature type="transmembrane region" description="Helical" evidence="12">
    <location>
        <begin position="102"/>
        <end position="121"/>
    </location>
</feature>
<evidence type="ECO:0000256" key="2">
    <source>
        <dbReference type="ARBA" id="ARBA00009726"/>
    </source>
</evidence>
<dbReference type="CDD" id="cd18580">
    <property type="entry name" value="ABC_6TM_ABCC_D2"/>
    <property type="match status" value="1"/>
</dbReference>
<comment type="caution">
    <text evidence="15">The sequence shown here is derived from an EMBL/GenBank/DDBJ whole genome shotgun (WGS) entry which is preliminary data.</text>
</comment>
<dbReference type="Pfam" id="PF24357">
    <property type="entry name" value="TMD0_ABC"/>
    <property type="match status" value="1"/>
</dbReference>
<accession>A0A9X0BGF3</accession>
<feature type="transmembrane region" description="Helical" evidence="12">
    <location>
        <begin position="28"/>
        <end position="48"/>
    </location>
</feature>
<evidence type="ECO:0000256" key="9">
    <source>
        <dbReference type="ARBA" id="ARBA00023136"/>
    </source>
</evidence>
<dbReference type="SUPFAM" id="SSF52540">
    <property type="entry name" value="P-loop containing nucleoside triphosphate hydrolases"/>
    <property type="match status" value="2"/>
</dbReference>
<keyword evidence="4" id="KW-1003">Cell membrane</keyword>
<evidence type="ECO:0000256" key="1">
    <source>
        <dbReference type="ARBA" id="ARBA00004651"/>
    </source>
</evidence>
<feature type="domain" description="ABC transporter" evidence="13">
    <location>
        <begin position="1167"/>
        <end position="1403"/>
    </location>
</feature>
<comment type="subcellular location">
    <subcellularLocation>
        <location evidence="1">Cell membrane</location>
        <topology evidence="1">Multi-pass membrane protein</topology>
    </subcellularLocation>
</comment>
<dbReference type="GO" id="GO:0140359">
    <property type="term" value="F:ABC-type transporter activity"/>
    <property type="evidence" value="ECO:0007669"/>
    <property type="project" value="InterPro"/>
</dbReference>
<dbReference type="PROSITE" id="PS50929">
    <property type="entry name" value="ABC_TM1F"/>
    <property type="match status" value="2"/>
</dbReference>
<dbReference type="PANTHER" id="PTHR24223:SF399">
    <property type="entry name" value="ABC TRANSPORTER ATNG"/>
    <property type="match status" value="1"/>
</dbReference>
<evidence type="ECO:0000256" key="11">
    <source>
        <dbReference type="SAM" id="MobiDB-lite"/>
    </source>
</evidence>
<dbReference type="InterPro" id="IPR050173">
    <property type="entry name" value="ABC_transporter_C-like"/>
</dbReference>
<dbReference type="InterPro" id="IPR003593">
    <property type="entry name" value="AAA+_ATPase"/>
</dbReference>
<reference evidence="15" key="2">
    <citation type="journal article" date="2023" name="IMA Fungus">
        <title>Comparative genomic study of the Penicillium genus elucidates a diverse pangenome and 15 lateral gene transfer events.</title>
        <authorList>
            <person name="Petersen C."/>
            <person name="Sorensen T."/>
            <person name="Nielsen M.R."/>
            <person name="Sondergaard T.E."/>
            <person name="Sorensen J.L."/>
            <person name="Fitzpatrick D.A."/>
            <person name="Frisvad J.C."/>
            <person name="Nielsen K.L."/>
        </authorList>
    </citation>
    <scope>NUCLEOTIDE SEQUENCE</scope>
    <source>
        <strain evidence="15">IBT 17660</strain>
    </source>
</reference>
<evidence type="ECO:0000313" key="15">
    <source>
        <dbReference type="EMBL" id="KAJ5456823.1"/>
    </source>
</evidence>
<comment type="similarity">
    <text evidence="2">Belongs to the ABC transporter superfamily. ABCC family. Conjugate transporter (TC 3.A.1.208) subfamily.</text>
</comment>
<dbReference type="GO" id="GO:0016887">
    <property type="term" value="F:ATP hydrolysis activity"/>
    <property type="evidence" value="ECO:0007669"/>
    <property type="project" value="InterPro"/>
</dbReference>
<dbReference type="FunFam" id="3.40.50.300:FF:002145">
    <property type="entry name" value="ABC transporter (MsbA subfamily)"/>
    <property type="match status" value="1"/>
</dbReference>
<dbReference type="EMBL" id="JAPWDO010000009">
    <property type="protein sequence ID" value="KAJ5456823.1"/>
    <property type="molecule type" value="Genomic_DNA"/>
</dbReference>
<dbReference type="InterPro" id="IPR056227">
    <property type="entry name" value="TMD0_ABC"/>
</dbReference>
<evidence type="ECO:0000256" key="8">
    <source>
        <dbReference type="ARBA" id="ARBA00022989"/>
    </source>
</evidence>
<feature type="transmembrane region" description="Helical" evidence="12">
    <location>
        <begin position="1104"/>
        <end position="1126"/>
    </location>
</feature>
<evidence type="ECO:0000256" key="4">
    <source>
        <dbReference type="ARBA" id="ARBA00022475"/>
    </source>
</evidence>
<feature type="domain" description="ABC transmembrane type-1" evidence="14">
    <location>
        <begin position="876"/>
        <end position="1159"/>
    </location>
</feature>
<keyword evidence="16" id="KW-1185">Reference proteome</keyword>
<evidence type="ECO:0000256" key="10">
    <source>
        <dbReference type="ARBA" id="ARBA00023180"/>
    </source>
</evidence>
<evidence type="ECO:0000256" key="12">
    <source>
        <dbReference type="SAM" id="Phobius"/>
    </source>
</evidence>
<dbReference type="Pfam" id="PF00005">
    <property type="entry name" value="ABC_tran"/>
    <property type="match status" value="2"/>
</dbReference>